<keyword evidence="3 6" id="KW-0597">Phosphoprotein</keyword>
<comment type="catalytic activity">
    <reaction evidence="1">
        <text>ATP + protein L-histidine = ADP + protein N-phospho-L-histidine.</text>
        <dbReference type="EC" id="2.7.13.3"/>
    </reaction>
</comment>
<evidence type="ECO:0000256" key="3">
    <source>
        <dbReference type="ARBA" id="ARBA00022553"/>
    </source>
</evidence>
<feature type="transmembrane region" description="Helical" evidence="7">
    <location>
        <begin position="321"/>
        <end position="341"/>
    </location>
</feature>
<dbReference type="InterPro" id="IPR011006">
    <property type="entry name" value="CheY-like_superfamily"/>
</dbReference>
<dbReference type="PROSITE" id="PS50110">
    <property type="entry name" value="RESPONSE_REGULATORY"/>
    <property type="match status" value="1"/>
</dbReference>
<name>A0A839IKX4_9GAMM</name>
<evidence type="ECO:0000256" key="7">
    <source>
        <dbReference type="SAM" id="Phobius"/>
    </source>
</evidence>
<organism evidence="11 12">
    <name type="scientific">Oceanospirillum sediminis</name>
    <dbReference type="NCBI Taxonomy" id="2760088"/>
    <lineage>
        <taxon>Bacteria</taxon>
        <taxon>Pseudomonadati</taxon>
        <taxon>Pseudomonadota</taxon>
        <taxon>Gammaproteobacteria</taxon>
        <taxon>Oceanospirillales</taxon>
        <taxon>Oceanospirillaceae</taxon>
        <taxon>Oceanospirillum</taxon>
    </lineage>
</organism>
<dbReference type="SMART" id="SM00073">
    <property type="entry name" value="HPT"/>
    <property type="match status" value="1"/>
</dbReference>
<feature type="transmembrane region" description="Helical" evidence="7">
    <location>
        <begin position="12"/>
        <end position="31"/>
    </location>
</feature>
<evidence type="ECO:0000259" key="9">
    <source>
        <dbReference type="PROSITE" id="PS50110"/>
    </source>
</evidence>
<protein>
    <recommendedName>
        <fullName evidence="2">histidine kinase</fullName>
        <ecNumber evidence="2">2.7.13.3</ecNumber>
    </recommendedName>
</protein>
<dbReference type="CDD" id="cd17546">
    <property type="entry name" value="REC_hyHK_CKI1_RcsC-like"/>
    <property type="match status" value="1"/>
</dbReference>
<dbReference type="InterPro" id="IPR000014">
    <property type="entry name" value="PAS"/>
</dbReference>
<dbReference type="CDD" id="cd16922">
    <property type="entry name" value="HATPase_EvgS-ArcB-TorS-like"/>
    <property type="match status" value="1"/>
</dbReference>
<evidence type="ECO:0000259" key="10">
    <source>
        <dbReference type="PROSITE" id="PS50894"/>
    </source>
</evidence>
<dbReference type="SUPFAM" id="SSF47226">
    <property type="entry name" value="Histidine-containing phosphotransfer domain, HPT domain"/>
    <property type="match status" value="1"/>
</dbReference>
<dbReference type="RefSeq" id="WP_182807159.1">
    <property type="nucleotide sequence ID" value="NZ_JACJFM010000002.1"/>
</dbReference>
<dbReference type="InterPro" id="IPR004358">
    <property type="entry name" value="Sig_transdc_His_kin-like_C"/>
</dbReference>
<dbReference type="GO" id="GO:0005886">
    <property type="term" value="C:plasma membrane"/>
    <property type="evidence" value="ECO:0007669"/>
    <property type="project" value="UniProtKB-SubCell"/>
</dbReference>
<dbReference type="InterPro" id="IPR036097">
    <property type="entry name" value="HisK_dim/P_sf"/>
</dbReference>
<dbReference type="PROSITE" id="PS50894">
    <property type="entry name" value="HPT"/>
    <property type="match status" value="1"/>
</dbReference>
<keyword evidence="4" id="KW-0902">Two-component regulatory system</keyword>
<dbReference type="CDD" id="cd00088">
    <property type="entry name" value="HPT"/>
    <property type="match status" value="1"/>
</dbReference>
<feature type="modified residue" description="Phosphohistidine" evidence="5">
    <location>
        <position position="1253"/>
    </location>
</feature>
<sequence>MLRHIRQTIQSGVLSILIAISALSGVTYLILSDTRDQFEQQLQQRFATILDSTELALSIWVENHITHSSALADDEELQSYVRVLLQDAEKGREQLLIDNRYLGIREYFQFLLSREIYEGFFILNPDYQSLASSRDSNTGTTNLLSLQSEHLQPVWSGKPVISKIQLSDVDLGVDSVSGQVKKYTMFVVVPVTIKGKVDAALALRINPYRTFFPLLSREKSGKRGITYAFDQYGSLLSPVDANWLSGDDADSAYHQGRLNKKVSERVSPRSSETSFNLIGYPGIHSEYVVGGWRWLKDMGIAITTEQPREEAFSLLHHTNRLIFLAACFSVFLMLLTSIIFFRSRRLADAEAFMSHAISEVSSEGIIVVDLKGCVIRANHAVSLMLKMPLDSMYGRTFLPFFPEWDDMECSEWLRKKSKLTQPLETQLLSAEKDKLGVQVMVREVEGDNSGYYVVYIRDISTYKKMNEDLKSFSFRLQLEKDKAEQAAETLKVTRDALENSDIAELWIECRSGRIVHSNNVALNRLEYDTQTLKSLTLLNIDFHHTEESFKEQVIQVRDSGFLRTESVHQSKNGHLIPVELIIMYQVLSGQELLVAFVLDISERKAAENSLKKATREAEAANRAKSAFLATMSHEIRTPLNGIVASVDMLRFKGITKEQLELTEQAYASAISLMQIINDVLDFSRIEADSLELNESPLSIRQLVREVQMVTGPIAQKRACQLLFIDEIESPYLLCDGVRVKQIIINLVSNAVKFSSDQEDKRGQVYVYLSYDLSRQILSVRVSDNGIGMSEEVISRLFQPFSQADGDITRRFGGSGLGLTITQRLTRMMGGTIHIDSEEGLGSIFSVQIPLLRAEVPDSSVPVSAILPEKSSALAPVTLLCYLGDDASRKALRLYFSECCPDGHWLDFHCEDELAQALRQLSVQNSVVLTDDAYYPRVADLADDQNIRLIKAGFYSDTEELFLPPGHARLNLYYLNSENLFREIQYCCFPDRFNDGLAASRAGSSVHPGFNPDQVGRVLLVDDNAMNRKVIGQQLSMLGLTYDTAEDGQQALDFWLQRDYGLLLTDCHMPVMDGYNLARKIRQYSQYQHYPIIALTADAMKGVRDQCLAAGMNDCLSKPLELETLATTILRNLSEYAVPQTPVYADALIDSDNSGSENKVAESSLVDTDLLFHAAEPGMAENQTDESESTETATQNNIPALLDFSVLPKLISSDDVSVLQEFYQEFLDSSQEVIVRLKQGIEQNDFTVIGSATHQLKSSAGMVGAVALSDKATVINTAIKQNASDSVMTDASELILIYERSVTLIREHIS</sequence>
<evidence type="ECO:0000313" key="11">
    <source>
        <dbReference type="EMBL" id="MBB1485374.1"/>
    </source>
</evidence>
<dbReference type="GO" id="GO:0005524">
    <property type="term" value="F:ATP binding"/>
    <property type="evidence" value="ECO:0007669"/>
    <property type="project" value="UniProtKB-KW"/>
</dbReference>
<dbReference type="InterPro" id="IPR003594">
    <property type="entry name" value="HATPase_dom"/>
</dbReference>
<dbReference type="PANTHER" id="PTHR45339:SF5">
    <property type="entry name" value="HISTIDINE KINASE"/>
    <property type="match status" value="1"/>
</dbReference>
<evidence type="ECO:0000256" key="2">
    <source>
        <dbReference type="ARBA" id="ARBA00012438"/>
    </source>
</evidence>
<dbReference type="InterPro" id="IPR001789">
    <property type="entry name" value="Sig_transdc_resp-reg_receiver"/>
</dbReference>
<dbReference type="Pfam" id="PF00072">
    <property type="entry name" value="Response_reg"/>
    <property type="match status" value="1"/>
</dbReference>
<evidence type="ECO:0000256" key="6">
    <source>
        <dbReference type="PROSITE-ProRule" id="PRU00169"/>
    </source>
</evidence>
<dbReference type="InterPro" id="IPR036641">
    <property type="entry name" value="HPT_dom_sf"/>
</dbReference>
<dbReference type="InterPro" id="IPR008207">
    <property type="entry name" value="Sig_transdc_His_kin_Hpt_dom"/>
</dbReference>
<dbReference type="GO" id="GO:0000155">
    <property type="term" value="F:phosphorelay sensor kinase activity"/>
    <property type="evidence" value="ECO:0007669"/>
    <property type="project" value="InterPro"/>
</dbReference>
<keyword evidence="7" id="KW-0812">Transmembrane</keyword>
<dbReference type="NCBIfam" id="TIGR00229">
    <property type="entry name" value="sensory_box"/>
    <property type="match status" value="1"/>
</dbReference>
<comment type="caution">
    <text evidence="11">The sequence shown here is derived from an EMBL/GenBank/DDBJ whole genome shotgun (WGS) entry which is preliminary data.</text>
</comment>
<feature type="modified residue" description="4-aspartylphosphate" evidence="6">
    <location>
        <position position="1065"/>
    </location>
</feature>
<dbReference type="CDD" id="cd00130">
    <property type="entry name" value="PAS"/>
    <property type="match status" value="1"/>
</dbReference>
<dbReference type="Pfam" id="PF02518">
    <property type="entry name" value="HATPase_c"/>
    <property type="match status" value="1"/>
</dbReference>
<dbReference type="Proteomes" id="UP000565262">
    <property type="component" value="Unassembled WGS sequence"/>
</dbReference>
<dbReference type="SMART" id="SM00387">
    <property type="entry name" value="HATPase_c"/>
    <property type="match status" value="1"/>
</dbReference>
<accession>A0A839IKX4</accession>
<keyword evidence="12" id="KW-1185">Reference proteome</keyword>
<dbReference type="PRINTS" id="PR00344">
    <property type="entry name" value="BCTRLSENSOR"/>
</dbReference>
<keyword evidence="7" id="KW-1133">Transmembrane helix</keyword>
<feature type="domain" description="HPt" evidence="10">
    <location>
        <begin position="1214"/>
        <end position="1309"/>
    </location>
</feature>
<dbReference type="PROSITE" id="PS50109">
    <property type="entry name" value="HIS_KIN"/>
    <property type="match status" value="1"/>
</dbReference>
<dbReference type="Gene3D" id="3.30.565.10">
    <property type="entry name" value="Histidine kinase-like ATPase, C-terminal domain"/>
    <property type="match status" value="1"/>
</dbReference>
<feature type="domain" description="Histidine kinase" evidence="8">
    <location>
        <begin position="630"/>
        <end position="852"/>
    </location>
</feature>
<dbReference type="EMBL" id="JACJFM010000002">
    <property type="protein sequence ID" value="MBB1485374.1"/>
    <property type="molecule type" value="Genomic_DNA"/>
</dbReference>
<dbReference type="SUPFAM" id="SSF55874">
    <property type="entry name" value="ATPase domain of HSP90 chaperone/DNA topoisomerase II/histidine kinase"/>
    <property type="match status" value="1"/>
</dbReference>
<proteinExistence type="predicted"/>
<dbReference type="SUPFAM" id="SSF52172">
    <property type="entry name" value="CheY-like"/>
    <property type="match status" value="1"/>
</dbReference>
<evidence type="ECO:0000259" key="8">
    <source>
        <dbReference type="PROSITE" id="PS50109"/>
    </source>
</evidence>
<evidence type="ECO:0000256" key="4">
    <source>
        <dbReference type="ARBA" id="ARBA00023012"/>
    </source>
</evidence>
<gene>
    <name evidence="11" type="ORF">H4O21_01915</name>
</gene>
<evidence type="ECO:0000256" key="1">
    <source>
        <dbReference type="ARBA" id="ARBA00000085"/>
    </source>
</evidence>
<dbReference type="SUPFAM" id="SSF47384">
    <property type="entry name" value="Homodimeric domain of signal transducing histidine kinase"/>
    <property type="match status" value="1"/>
</dbReference>
<dbReference type="SMART" id="SM00448">
    <property type="entry name" value="REC"/>
    <property type="match status" value="1"/>
</dbReference>
<dbReference type="InterPro" id="IPR005467">
    <property type="entry name" value="His_kinase_dom"/>
</dbReference>
<feature type="domain" description="Response regulatory" evidence="9">
    <location>
        <begin position="1016"/>
        <end position="1132"/>
    </location>
</feature>
<evidence type="ECO:0000256" key="5">
    <source>
        <dbReference type="PROSITE-ProRule" id="PRU00110"/>
    </source>
</evidence>
<dbReference type="Pfam" id="PF00512">
    <property type="entry name" value="HisKA"/>
    <property type="match status" value="1"/>
</dbReference>
<dbReference type="Pfam" id="PF13426">
    <property type="entry name" value="PAS_9"/>
    <property type="match status" value="2"/>
</dbReference>
<dbReference type="EC" id="2.7.13.3" evidence="2"/>
<keyword evidence="7" id="KW-0472">Membrane</keyword>
<dbReference type="InterPro" id="IPR036890">
    <property type="entry name" value="HATPase_C_sf"/>
</dbReference>
<dbReference type="Gene3D" id="1.10.287.130">
    <property type="match status" value="1"/>
</dbReference>
<dbReference type="Gene3D" id="3.30.450.20">
    <property type="entry name" value="PAS domain"/>
    <property type="match status" value="2"/>
</dbReference>
<dbReference type="SUPFAM" id="SSF55785">
    <property type="entry name" value="PYP-like sensor domain (PAS domain)"/>
    <property type="match status" value="2"/>
</dbReference>
<dbReference type="SMART" id="SM00388">
    <property type="entry name" value="HisKA"/>
    <property type="match status" value="1"/>
</dbReference>
<dbReference type="InterPro" id="IPR035965">
    <property type="entry name" value="PAS-like_dom_sf"/>
</dbReference>
<dbReference type="PANTHER" id="PTHR45339">
    <property type="entry name" value="HYBRID SIGNAL TRANSDUCTION HISTIDINE KINASE J"/>
    <property type="match status" value="1"/>
</dbReference>
<evidence type="ECO:0000313" key="12">
    <source>
        <dbReference type="Proteomes" id="UP000565262"/>
    </source>
</evidence>
<dbReference type="InterPro" id="IPR003661">
    <property type="entry name" value="HisK_dim/P_dom"/>
</dbReference>
<dbReference type="CDD" id="cd00082">
    <property type="entry name" value="HisKA"/>
    <property type="match status" value="1"/>
</dbReference>
<dbReference type="Pfam" id="PF01627">
    <property type="entry name" value="Hpt"/>
    <property type="match status" value="1"/>
</dbReference>
<reference evidence="11 12" key="1">
    <citation type="submission" date="2020-08" db="EMBL/GenBank/DDBJ databases">
        <title>Oceanospirillum sp. nov. isolated from marine sediment.</title>
        <authorList>
            <person name="Ji X."/>
        </authorList>
    </citation>
    <scope>NUCLEOTIDE SEQUENCE [LARGE SCALE GENOMIC DNA]</scope>
    <source>
        <strain evidence="11 12">D5</strain>
    </source>
</reference>
<dbReference type="Gene3D" id="3.40.50.2300">
    <property type="match status" value="1"/>
</dbReference>
<dbReference type="Gene3D" id="1.20.120.160">
    <property type="entry name" value="HPT domain"/>
    <property type="match status" value="1"/>
</dbReference>
<dbReference type="SMART" id="SM00091">
    <property type="entry name" value="PAS"/>
    <property type="match status" value="1"/>
</dbReference>